<keyword evidence="5" id="KW-1133">Transmembrane helix</keyword>
<feature type="transmembrane region" description="Helical" evidence="5">
    <location>
        <begin position="150"/>
        <end position="169"/>
    </location>
</feature>
<keyword evidence="4" id="KW-0762">Sugar transport</keyword>
<protein>
    <recommendedName>
        <fullName evidence="8">MFS transporter</fullName>
    </recommendedName>
</protein>
<feature type="transmembrane region" description="Helical" evidence="5">
    <location>
        <begin position="55"/>
        <end position="76"/>
    </location>
</feature>
<dbReference type="GO" id="GO:0055085">
    <property type="term" value="P:transmembrane transport"/>
    <property type="evidence" value="ECO:0007669"/>
    <property type="project" value="TreeGrafter"/>
</dbReference>
<keyword evidence="5" id="KW-0472">Membrane</keyword>
<evidence type="ECO:0000256" key="1">
    <source>
        <dbReference type="ARBA" id="ARBA00004651"/>
    </source>
</evidence>
<accession>A0AAW8PAY3</accession>
<evidence type="ECO:0000313" key="7">
    <source>
        <dbReference type="Proteomes" id="UP001269402"/>
    </source>
</evidence>
<dbReference type="InterPro" id="IPR036259">
    <property type="entry name" value="MFS_trans_sf"/>
</dbReference>
<dbReference type="EMBL" id="JAVLSH010000015">
    <property type="protein sequence ID" value="MDR9763289.1"/>
    <property type="molecule type" value="Genomic_DNA"/>
</dbReference>
<evidence type="ECO:0000256" key="5">
    <source>
        <dbReference type="SAM" id="Phobius"/>
    </source>
</evidence>
<evidence type="ECO:0000313" key="6">
    <source>
        <dbReference type="EMBL" id="MDR9763289.1"/>
    </source>
</evidence>
<evidence type="ECO:0000256" key="2">
    <source>
        <dbReference type="ARBA" id="ARBA00022448"/>
    </source>
</evidence>
<keyword evidence="3" id="KW-1003">Cell membrane</keyword>
<name>A0AAW8PAY3_9HYPH</name>
<dbReference type="Proteomes" id="UP001269402">
    <property type="component" value="Unassembled WGS sequence"/>
</dbReference>
<sequence length="210" mass="22399">MPVFHSVRHIRAHPQLLLLAFMIFVQGSAYGSTLPYLSITAIRELGMSDQAYSVLVFVTSASAVTISVSLGILSDLIGDRRRIMIAMALMGVAGYGAIFFFPSVPVFIVATAFVIPFFQSVSSLIFVGVRAETATLPGREAAAINATVRAFMSASWLIIPAAMGLAFAGSARMMGAWGVAGLCARPSLMHLCVAQSPADMFWTERRSISG</sequence>
<dbReference type="PANTHER" id="PTHR23535:SF2">
    <property type="entry name" value="SUGAR EFFLUX TRANSPORTER A-RELATED"/>
    <property type="match status" value="1"/>
</dbReference>
<keyword evidence="2" id="KW-0813">Transport</keyword>
<evidence type="ECO:0000256" key="3">
    <source>
        <dbReference type="ARBA" id="ARBA00022475"/>
    </source>
</evidence>
<feature type="transmembrane region" description="Helical" evidence="5">
    <location>
        <begin position="107"/>
        <end position="129"/>
    </location>
</feature>
<proteinExistence type="predicted"/>
<organism evidence="6 7">
    <name type="scientific">Rhizobium redzepovicii</name>
    <dbReference type="NCBI Taxonomy" id="2867518"/>
    <lineage>
        <taxon>Bacteria</taxon>
        <taxon>Pseudomonadati</taxon>
        <taxon>Pseudomonadota</taxon>
        <taxon>Alphaproteobacteria</taxon>
        <taxon>Hyphomicrobiales</taxon>
        <taxon>Rhizobiaceae</taxon>
        <taxon>Rhizobium/Agrobacterium group</taxon>
        <taxon>Rhizobium</taxon>
    </lineage>
</organism>
<dbReference type="PANTHER" id="PTHR23535">
    <property type="entry name" value="SUGAR EFFLUX TRANSPORTER A-RELATED"/>
    <property type="match status" value="1"/>
</dbReference>
<keyword evidence="7" id="KW-1185">Reference proteome</keyword>
<evidence type="ECO:0000256" key="4">
    <source>
        <dbReference type="ARBA" id="ARBA00022597"/>
    </source>
</evidence>
<dbReference type="Gene3D" id="1.20.1250.20">
    <property type="entry name" value="MFS general substrate transporter like domains"/>
    <property type="match status" value="1"/>
</dbReference>
<gene>
    <name evidence="6" type="ORF">RJJ37_27295</name>
</gene>
<dbReference type="AlphaFoldDB" id="A0AAW8PAY3"/>
<feature type="transmembrane region" description="Helical" evidence="5">
    <location>
        <begin position="83"/>
        <end position="101"/>
    </location>
</feature>
<reference evidence="7" key="1">
    <citation type="submission" date="2023-07" db="EMBL/GenBank/DDBJ databases">
        <title>Genomic characterization of faba bean (Vicia faba) microsymbionts in Mexican soils.</title>
        <authorList>
            <person name="Rivera Orduna F.N."/>
            <person name="Guevara-Luna J."/>
            <person name="Yan J."/>
            <person name="Arroyo-Herrera I."/>
            <person name="Li Y."/>
            <person name="Vasquez-Murrieta M.S."/>
            <person name="Wang E.T."/>
        </authorList>
    </citation>
    <scope>NUCLEOTIDE SEQUENCE [LARGE SCALE GENOMIC DNA]</scope>
    <source>
        <strain evidence="7">CH6</strain>
    </source>
</reference>
<dbReference type="GO" id="GO:0005886">
    <property type="term" value="C:plasma membrane"/>
    <property type="evidence" value="ECO:0007669"/>
    <property type="project" value="UniProtKB-SubCell"/>
</dbReference>
<keyword evidence="5" id="KW-0812">Transmembrane</keyword>
<dbReference type="SUPFAM" id="SSF103473">
    <property type="entry name" value="MFS general substrate transporter"/>
    <property type="match status" value="1"/>
</dbReference>
<evidence type="ECO:0008006" key="8">
    <source>
        <dbReference type="Google" id="ProtNLM"/>
    </source>
</evidence>
<dbReference type="RefSeq" id="WP_097629013.1">
    <property type="nucleotide sequence ID" value="NZ_JAILYG010000007.1"/>
</dbReference>
<comment type="subcellular location">
    <subcellularLocation>
        <location evidence="1">Cell membrane</location>
        <topology evidence="1">Multi-pass membrane protein</topology>
    </subcellularLocation>
</comment>
<comment type="caution">
    <text evidence="6">The sequence shown here is derived from an EMBL/GenBank/DDBJ whole genome shotgun (WGS) entry which is preliminary data.</text>
</comment>